<organism evidence="3 4">
    <name type="scientific">Centaurea solstitialis</name>
    <name type="common">yellow star-thistle</name>
    <dbReference type="NCBI Taxonomy" id="347529"/>
    <lineage>
        <taxon>Eukaryota</taxon>
        <taxon>Viridiplantae</taxon>
        <taxon>Streptophyta</taxon>
        <taxon>Embryophyta</taxon>
        <taxon>Tracheophyta</taxon>
        <taxon>Spermatophyta</taxon>
        <taxon>Magnoliopsida</taxon>
        <taxon>eudicotyledons</taxon>
        <taxon>Gunneridae</taxon>
        <taxon>Pentapetalae</taxon>
        <taxon>asterids</taxon>
        <taxon>campanulids</taxon>
        <taxon>Asterales</taxon>
        <taxon>Asteraceae</taxon>
        <taxon>Carduoideae</taxon>
        <taxon>Cardueae</taxon>
        <taxon>Centaureinae</taxon>
        <taxon>Centaurea</taxon>
    </lineage>
</organism>
<dbReference type="AlphaFoldDB" id="A0AA38W2M7"/>
<keyword evidence="2" id="KW-0472">Membrane</keyword>
<proteinExistence type="predicted"/>
<keyword evidence="1" id="KW-0732">Signal</keyword>
<keyword evidence="2" id="KW-1133">Transmembrane helix</keyword>
<dbReference type="PANTHER" id="PTHR47976:SF30">
    <property type="entry name" value="RECEPTOR-LIKE SERINE_THREONINE-PROTEIN KINASE"/>
    <property type="match status" value="1"/>
</dbReference>
<dbReference type="InterPro" id="IPR051343">
    <property type="entry name" value="G-type_lectin_kinases/EP1-like"/>
</dbReference>
<protein>
    <submittedName>
        <fullName evidence="3">Uncharacterized protein</fullName>
    </submittedName>
</protein>
<dbReference type="EMBL" id="JARYMX010000027">
    <property type="protein sequence ID" value="KAJ9536390.1"/>
    <property type="molecule type" value="Genomic_DNA"/>
</dbReference>
<evidence type="ECO:0000313" key="4">
    <source>
        <dbReference type="Proteomes" id="UP001172457"/>
    </source>
</evidence>
<keyword evidence="2" id="KW-0812">Transmembrane</keyword>
<evidence type="ECO:0000313" key="3">
    <source>
        <dbReference type="EMBL" id="KAJ9536390.1"/>
    </source>
</evidence>
<name>A0AA38W2M7_9ASTR</name>
<feature type="transmembrane region" description="Helical" evidence="2">
    <location>
        <begin position="12"/>
        <end position="30"/>
    </location>
</feature>
<dbReference type="Proteomes" id="UP001172457">
    <property type="component" value="Unassembled WGS sequence"/>
</dbReference>
<keyword evidence="4" id="KW-1185">Reference proteome</keyword>
<gene>
    <name evidence="3" type="ORF">OSB04_un000425</name>
</gene>
<evidence type="ECO:0000256" key="2">
    <source>
        <dbReference type="SAM" id="Phobius"/>
    </source>
</evidence>
<accession>A0AA38W2M7</accession>
<dbReference type="PANTHER" id="PTHR47976">
    <property type="entry name" value="G-TYPE LECTIN S-RECEPTOR-LIKE SERINE/THREONINE-PROTEIN KINASE SD2-5"/>
    <property type="match status" value="1"/>
</dbReference>
<evidence type="ECO:0000256" key="1">
    <source>
        <dbReference type="ARBA" id="ARBA00022729"/>
    </source>
</evidence>
<comment type="caution">
    <text evidence="3">The sequence shown here is derived from an EMBL/GenBank/DDBJ whole genome shotgun (WGS) entry which is preliminary data.</text>
</comment>
<feature type="transmembrane region" description="Helical" evidence="2">
    <location>
        <begin position="151"/>
        <end position="173"/>
    </location>
</feature>
<reference evidence="3" key="1">
    <citation type="submission" date="2023-03" db="EMBL/GenBank/DDBJ databases">
        <title>Chromosome-scale reference genome and RAD-based genetic map of yellow starthistle (Centaurea solstitialis) reveal putative structural variation and QTLs associated with invader traits.</title>
        <authorList>
            <person name="Reatini B."/>
            <person name="Cang F.A."/>
            <person name="Jiang Q."/>
            <person name="Mckibben M.T.W."/>
            <person name="Barker M.S."/>
            <person name="Rieseberg L.H."/>
            <person name="Dlugosch K.M."/>
        </authorList>
    </citation>
    <scope>NUCLEOTIDE SEQUENCE</scope>
    <source>
        <strain evidence="3">CAN-66</strain>
        <tissue evidence="3">Leaf</tissue>
    </source>
</reference>
<sequence length="199" mass="22119">MIDNLKLVDDITLFDVLVVPAFSINLLSACKVAKDSKRVVGFDSYCGENSLCSNRHQCSCPLQSSSRIEYLRVVNNQHDLGCSEITYLACNATQDQDFTELENISYFNFIVDIVIVNGEACKQACLHIVYHDASSVFIKVQNVRTKRENRVATVLGATIASIVLLVVVISFIMKVHGQEKYVVALCTDKPPKVKGKKNI</sequence>
<dbReference type="PROSITE" id="PS51257">
    <property type="entry name" value="PROKAR_LIPOPROTEIN"/>
    <property type="match status" value="1"/>
</dbReference>